<sequence length="71" mass="8039">MWKKLVLVPEHQSFEMRLKIVDDPSTHLIQHCQSLITYNLSQSATRERELSGGTAAQQQAAWAWASVSPTM</sequence>
<dbReference type="EMBL" id="VSRR010000419">
    <property type="protein sequence ID" value="MPC15329.1"/>
    <property type="molecule type" value="Genomic_DNA"/>
</dbReference>
<accession>A0A5B7D0X4</accession>
<reference evidence="1 2" key="1">
    <citation type="submission" date="2019-05" db="EMBL/GenBank/DDBJ databases">
        <title>Another draft genome of Portunus trituberculatus and its Hox gene families provides insights of decapod evolution.</title>
        <authorList>
            <person name="Jeong J.-H."/>
            <person name="Song I."/>
            <person name="Kim S."/>
            <person name="Choi T."/>
            <person name="Kim D."/>
            <person name="Ryu S."/>
            <person name="Kim W."/>
        </authorList>
    </citation>
    <scope>NUCLEOTIDE SEQUENCE [LARGE SCALE GENOMIC DNA]</scope>
    <source>
        <tissue evidence="1">Muscle</tissue>
    </source>
</reference>
<keyword evidence="2" id="KW-1185">Reference proteome</keyword>
<organism evidence="1 2">
    <name type="scientific">Portunus trituberculatus</name>
    <name type="common">Swimming crab</name>
    <name type="synonym">Neptunus trituberculatus</name>
    <dbReference type="NCBI Taxonomy" id="210409"/>
    <lineage>
        <taxon>Eukaryota</taxon>
        <taxon>Metazoa</taxon>
        <taxon>Ecdysozoa</taxon>
        <taxon>Arthropoda</taxon>
        <taxon>Crustacea</taxon>
        <taxon>Multicrustacea</taxon>
        <taxon>Malacostraca</taxon>
        <taxon>Eumalacostraca</taxon>
        <taxon>Eucarida</taxon>
        <taxon>Decapoda</taxon>
        <taxon>Pleocyemata</taxon>
        <taxon>Brachyura</taxon>
        <taxon>Eubrachyura</taxon>
        <taxon>Portunoidea</taxon>
        <taxon>Portunidae</taxon>
        <taxon>Portuninae</taxon>
        <taxon>Portunus</taxon>
    </lineage>
</organism>
<proteinExistence type="predicted"/>
<comment type="caution">
    <text evidence="1">The sequence shown here is derived from an EMBL/GenBank/DDBJ whole genome shotgun (WGS) entry which is preliminary data.</text>
</comment>
<evidence type="ECO:0000313" key="2">
    <source>
        <dbReference type="Proteomes" id="UP000324222"/>
    </source>
</evidence>
<evidence type="ECO:0000313" key="1">
    <source>
        <dbReference type="EMBL" id="MPC15329.1"/>
    </source>
</evidence>
<name>A0A5B7D0X4_PORTR</name>
<dbReference type="Proteomes" id="UP000324222">
    <property type="component" value="Unassembled WGS sequence"/>
</dbReference>
<dbReference type="AlphaFoldDB" id="A0A5B7D0X4"/>
<protein>
    <submittedName>
        <fullName evidence="1">Uncharacterized protein</fullName>
    </submittedName>
</protein>
<gene>
    <name evidence="1" type="ORF">E2C01_008117</name>
</gene>